<feature type="transmembrane region" description="Helical" evidence="1">
    <location>
        <begin position="95"/>
        <end position="112"/>
    </location>
</feature>
<keyword evidence="1" id="KW-0472">Membrane</keyword>
<dbReference type="Proteomes" id="UP000004478">
    <property type="component" value="Unassembled WGS sequence"/>
</dbReference>
<evidence type="ECO:0008006" key="4">
    <source>
        <dbReference type="Google" id="ProtNLM"/>
    </source>
</evidence>
<feature type="transmembrane region" description="Helical" evidence="1">
    <location>
        <begin position="222"/>
        <end position="240"/>
    </location>
</feature>
<proteinExistence type="predicted"/>
<feature type="transmembrane region" description="Helical" evidence="1">
    <location>
        <begin position="197"/>
        <end position="215"/>
    </location>
</feature>
<protein>
    <recommendedName>
        <fullName evidence="4">Lipid A core-O-antigen ligase</fullName>
    </recommendedName>
</protein>
<feature type="transmembrane region" description="Helical" evidence="1">
    <location>
        <begin position="320"/>
        <end position="338"/>
    </location>
</feature>
<dbReference type="AlphaFoldDB" id="K1LA71"/>
<dbReference type="OrthoDB" id="756650at2"/>
<feature type="transmembrane region" description="Helical" evidence="1">
    <location>
        <begin position="372"/>
        <end position="389"/>
    </location>
</feature>
<gene>
    <name evidence="2" type="ORF">B879_02250</name>
</gene>
<organism evidence="2 3">
    <name type="scientific">Cecembia lonarensis (strain CCUG 58316 / KCTC 22772 / LW9)</name>
    <dbReference type="NCBI Taxonomy" id="1225176"/>
    <lineage>
        <taxon>Bacteria</taxon>
        <taxon>Pseudomonadati</taxon>
        <taxon>Bacteroidota</taxon>
        <taxon>Cytophagia</taxon>
        <taxon>Cytophagales</taxon>
        <taxon>Cyclobacteriaceae</taxon>
        <taxon>Cecembia</taxon>
    </lineage>
</organism>
<feature type="transmembrane region" description="Helical" evidence="1">
    <location>
        <begin position="175"/>
        <end position="191"/>
    </location>
</feature>
<evidence type="ECO:0000256" key="1">
    <source>
        <dbReference type="SAM" id="Phobius"/>
    </source>
</evidence>
<feature type="transmembrane region" description="Helical" evidence="1">
    <location>
        <begin position="347"/>
        <end position="366"/>
    </location>
</feature>
<feature type="transmembrane region" description="Helical" evidence="1">
    <location>
        <begin position="30"/>
        <end position="46"/>
    </location>
</feature>
<dbReference type="RefSeq" id="WP_009185280.1">
    <property type="nucleotide sequence ID" value="NZ_AMGM01000032.1"/>
</dbReference>
<name>K1LA71_CECL9</name>
<reference evidence="2 3" key="1">
    <citation type="journal article" date="2012" name="J. Bacteriol.">
        <title>Draft Genome Sequence of Cecembia lonarensis Strain LW9T, Isolated from Lonar Lake, a Haloalkaline Lake in India.</title>
        <authorList>
            <person name="Shivaji S."/>
            <person name="Ara S."/>
            <person name="Singh A."/>
            <person name="Pinnaka A.K."/>
        </authorList>
    </citation>
    <scope>NUCLEOTIDE SEQUENCE [LARGE SCALE GENOMIC DNA]</scope>
    <source>
        <strain evidence="2 3">LW9</strain>
    </source>
</reference>
<feature type="transmembrane region" description="Helical" evidence="1">
    <location>
        <begin position="124"/>
        <end position="141"/>
    </location>
</feature>
<keyword evidence="1" id="KW-1133">Transmembrane helix</keyword>
<feature type="transmembrane region" description="Helical" evidence="1">
    <location>
        <begin position="58"/>
        <end position="75"/>
    </location>
</feature>
<keyword evidence="3" id="KW-1185">Reference proteome</keyword>
<comment type="caution">
    <text evidence="2">The sequence shown here is derived from an EMBL/GenBank/DDBJ whole genome shotgun (WGS) entry which is preliminary data.</text>
</comment>
<sequence>MKKFIYLLCLIPFFGFVSYLQNTISFNSIIKYIVPVLFLIVSFYAFIRTRPKWLIGKLDKIVYFFFFVFTSYLFVDSFRPEVFYIQEFLVGELYALPYLLPLFMLSIILAPSQLRQYFLICKKLLIPGVLVLIFIIANLNFENWLLHVYTYELFLFSFPILFLVKDFWNNKRLDFFLYIVFVLTIFIAGFYGRRSIFGDLILIFVFYQLITLSSKSTSKLSLIFRYSVLGLFIIPVFLIYSSDFTQFSVFKRGLNKAGWEESRGQVLEEFFSDFGSTKDWLIGRGLNGTVKRSIGSSADKGEGRVIENGYLTLVLKGGNVYFLLILYFFLKAFYLGWFQSNNDFTKAFAALLLIHLLGMIGFNIPVFNHRYILLWLSIPICFSVYYRGLTNEQVKQLIIPR</sequence>
<dbReference type="EMBL" id="AMGM01000032">
    <property type="protein sequence ID" value="EKB49152.1"/>
    <property type="molecule type" value="Genomic_DNA"/>
</dbReference>
<keyword evidence="1" id="KW-0812">Transmembrane</keyword>
<evidence type="ECO:0000313" key="3">
    <source>
        <dbReference type="Proteomes" id="UP000004478"/>
    </source>
</evidence>
<feature type="transmembrane region" description="Helical" evidence="1">
    <location>
        <begin position="147"/>
        <end position="168"/>
    </location>
</feature>
<accession>K1LA71</accession>
<evidence type="ECO:0000313" key="2">
    <source>
        <dbReference type="EMBL" id="EKB49152.1"/>
    </source>
</evidence>